<evidence type="ECO:0000256" key="7">
    <source>
        <dbReference type="SAM" id="Phobius"/>
    </source>
</evidence>
<accession>A0A917R6Z9</accession>
<dbReference type="InterPro" id="IPR051689">
    <property type="entry name" value="Sterol_desaturase/TMEM195"/>
</dbReference>
<keyword evidence="2 7" id="KW-0812">Transmembrane</keyword>
<dbReference type="GO" id="GO:0012505">
    <property type="term" value="C:endomembrane system"/>
    <property type="evidence" value="ECO:0007669"/>
    <property type="project" value="UniProtKB-SubCell"/>
</dbReference>
<gene>
    <name evidence="9" type="ORF">GCM10011588_02850</name>
</gene>
<feature type="transmembrane region" description="Helical" evidence="7">
    <location>
        <begin position="59"/>
        <end position="79"/>
    </location>
</feature>
<evidence type="ECO:0000313" key="10">
    <source>
        <dbReference type="Proteomes" id="UP000638263"/>
    </source>
</evidence>
<evidence type="ECO:0000256" key="4">
    <source>
        <dbReference type="ARBA" id="ARBA00023002"/>
    </source>
</evidence>
<dbReference type="AlphaFoldDB" id="A0A917R6Z9"/>
<feature type="transmembrane region" description="Helical" evidence="7">
    <location>
        <begin position="85"/>
        <end position="102"/>
    </location>
</feature>
<dbReference type="GO" id="GO:0050479">
    <property type="term" value="F:glyceryl-ether monooxygenase activity"/>
    <property type="evidence" value="ECO:0007669"/>
    <property type="project" value="TreeGrafter"/>
</dbReference>
<dbReference type="PANTHER" id="PTHR21624:SF1">
    <property type="entry name" value="ALKYLGLYCEROL MONOOXYGENASE"/>
    <property type="match status" value="1"/>
</dbReference>
<dbReference type="Proteomes" id="UP000638263">
    <property type="component" value="Unassembled WGS sequence"/>
</dbReference>
<name>A0A917R6Z9_9NOCA</name>
<organism evidence="9 10">
    <name type="scientific">Nocardia jinanensis</name>
    <dbReference type="NCBI Taxonomy" id="382504"/>
    <lineage>
        <taxon>Bacteria</taxon>
        <taxon>Bacillati</taxon>
        <taxon>Actinomycetota</taxon>
        <taxon>Actinomycetes</taxon>
        <taxon>Mycobacteriales</taxon>
        <taxon>Nocardiaceae</taxon>
        <taxon>Nocardia</taxon>
    </lineage>
</organism>
<dbReference type="GO" id="GO:0005506">
    <property type="term" value="F:iron ion binding"/>
    <property type="evidence" value="ECO:0007669"/>
    <property type="project" value="InterPro"/>
</dbReference>
<evidence type="ECO:0000256" key="2">
    <source>
        <dbReference type="ARBA" id="ARBA00022692"/>
    </source>
</evidence>
<proteinExistence type="predicted"/>
<protein>
    <submittedName>
        <fullName evidence="9">C-5 sterol desaturase</fullName>
    </submittedName>
</protein>
<feature type="transmembrane region" description="Helical" evidence="7">
    <location>
        <begin position="6"/>
        <end position="24"/>
    </location>
</feature>
<sequence>MHDLLFAVPTMIAFALLMLAEWIASRTDPDTRPGMHGYDGGEVATNIATFLLGRVTKPILTAISVVGPLALAAALAPFQLDTGSWWVWPLAFMVVDFCYYWAHRADHRVRLMWTSHSVHHSSQYFNLTTAIRLPWLNPSMLVRGMFFAPAVLLGIPVWMVLLMQSLNLVFQFPIHTERVRTLWGPIEYLFNTPSHHRVHHGSNNPYLDKNYGGVFIVWDRLFGSYAEEIEPVRYGLVHNIDTRNPIKVNYGEFASMLREIKNAKTWAGRFGYLLAPPGYREQAPAATPTPARPVGEQRIGTVPLLTTSPAALEIALPHFDPVPAAGVADDSTVRDPEPMLR</sequence>
<keyword evidence="4" id="KW-0560">Oxidoreductase</keyword>
<evidence type="ECO:0000256" key="6">
    <source>
        <dbReference type="ARBA" id="ARBA00023136"/>
    </source>
</evidence>
<keyword evidence="3 7" id="KW-1133">Transmembrane helix</keyword>
<reference evidence="9" key="1">
    <citation type="journal article" date="2014" name="Int. J. Syst. Evol. Microbiol.">
        <title>Complete genome sequence of Corynebacterium casei LMG S-19264T (=DSM 44701T), isolated from a smear-ripened cheese.</title>
        <authorList>
            <consortium name="US DOE Joint Genome Institute (JGI-PGF)"/>
            <person name="Walter F."/>
            <person name="Albersmeier A."/>
            <person name="Kalinowski J."/>
            <person name="Ruckert C."/>
        </authorList>
    </citation>
    <scope>NUCLEOTIDE SEQUENCE</scope>
    <source>
        <strain evidence="9">CGMCC 4.3508</strain>
    </source>
</reference>
<dbReference type="InterPro" id="IPR006694">
    <property type="entry name" value="Fatty_acid_hydroxylase"/>
</dbReference>
<keyword evidence="10" id="KW-1185">Reference proteome</keyword>
<dbReference type="Pfam" id="PF04116">
    <property type="entry name" value="FA_hydroxylase"/>
    <property type="match status" value="1"/>
</dbReference>
<evidence type="ECO:0000256" key="1">
    <source>
        <dbReference type="ARBA" id="ARBA00004127"/>
    </source>
</evidence>
<feature type="domain" description="Fatty acid hydroxylase" evidence="8">
    <location>
        <begin position="89"/>
        <end position="224"/>
    </location>
</feature>
<comment type="caution">
    <text evidence="9">The sequence shown here is derived from an EMBL/GenBank/DDBJ whole genome shotgun (WGS) entry which is preliminary data.</text>
</comment>
<evidence type="ECO:0000313" key="9">
    <source>
        <dbReference type="EMBL" id="GGK91884.1"/>
    </source>
</evidence>
<dbReference type="EMBL" id="BMMH01000001">
    <property type="protein sequence ID" value="GGK91884.1"/>
    <property type="molecule type" value="Genomic_DNA"/>
</dbReference>
<evidence type="ECO:0000259" key="8">
    <source>
        <dbReference type="Pfam" id="PF04116"/>
    </source>
</evidence>
<dbReference type="GO" id="GO:0016020">
    <property type="term" value="C:membrane"/>
    <property type="evidence" value="ECO:0007669"/>
    <property type="project" value="GOC"/>
</dbReference>
<keyword evidence="5" id="KW-0443">Lipid metabolism</keyword>
<dbReference type="PANTHER" id="PTHR21624">
    <property type="entry name" value="STEROL DESATURASE-RELATED PROTEIN"/>
    <property type="match status" value="1"/>
</dbReference>
<dbReference type="GO" id="GO:0006643">
    <property type="term" value="P:membrane lipid metabolic process"/>
    <property type="evidence" value="ECO:0007669"/>
    <property type="project" value="TreeGrafter"/>
</dbReference>
<dbReference type="GO" id="GO:0008610">
    <property type="term" value="P:lipid biosynthetic process"/>
    <property type="evidence" value="ECO:0007669"/>
    <property type="project" value="InterPro"/>
</dbReference>
<dbReference type="RefSeq" id="WP_063916173.1">
    <property type="nucleotide sequence ID" value="NZ_BMMH01000001.1"/>
</dbReference>
<reference evidence="9" key="2">
    <citation type="submission" date="2020-09" db="EMBL/GenBank/DDBJ databases">
        <authorList>
            <person name="Sun Q."/>
            <person name="Zhou Y."/>
        </authorList>
    </citation>
    <scope>NUCLEOTIDE SEQUENCE</scope>
    <source>
        <strain evidence="9">CGMCC 4.3508</strain>
    </source>
</reference>
<feature type="transmembrane region" description="Helical" evidence="7">
    <location>
        <begin position="141"/>
        <end position="163"/>
    </location>
</feature>
<evidence type="ECO:0000256" key="5">
    <source>
        <dbReference type="ARBA" id="ARBA00023098"/>
    </source>
</evidence>
<keyword evidence="6 7" id="KW-0472">Membrane</keyword>
<comment type="subcellular location">
    <subcellularLocation>
        <location evidence="1">Endomembrane system</location>
        <topology evidence="1">Multi-pass membrane protein</topology>
    </subcellularLocation>
</comment>
<evidence type="ECO:0000256" key="3">
    <source>
        <dbReference type="ARBA" id="ARBA00022989"/>
    </source>
</evidence>